<dbReference type="RefSeq" id="WP_207973287.1">
    <property type="nucleotide sequence ID" value="NZ_CP071795.1"/>
</dbReference>
<proteinExistence type="predicted"/>
<sequence length="51" mass="5767">MILAIDVKYSEVDLNLNTTLQVVSDKAHNITKHHSGSVKLNEIFFDIINNL</sequence>
<reference evidence="1 2" key="1">
    <citation type="submission" date="2021-03" db="EMBL/GenBank/DDBJ databases">
        <title>Complete genome of Polaribacter_sp.G4M1.</title>
        <authorList>
            <person name="Jeong S.W."/>
            <person name="Bae J.W."/>
        </authorList>
    </citation>
    <scope>NUCLEOTIDE SEQUENCE [LARGE SCALE GENOMIC DNA]</scope>
    <source>
        <strain evidence="1 2">G4M1</strain>
    </source>
</reference>
<accession>A0ABX7T2B0</accession>
<name>A0ABX7T2B0_9FLAO</name>
<dbReference type="Proteomes" id="UP000663935">
    <property type="component" value="Chromosome"/>
</dbReference>
<protein>
    <submittedName>
        <fullName evidence="1">Uncharacterized protein</fullName>
    </submittedName>
</protein>
<keyword evidence="2" id="KW-1185">Reference proteome</keyword>
<gene>
    <name evidence="1" type="ORF">JL193_08050</name>
</gene>
<evidence type="ECO:0000313" key="1">
    <source>
        <dbReference type="EMBL" id="QTD39178.1"/>
    </source>
</evidence>
<evidence type="ECO:0000313" key="2">
    <source>
        <dbReference type="Proteomes" id="UP000663935"/>
    </source>
</evidence>
<organism evidence="1 2">
    <name type="scientific">Polaribacter batillariae</name>
    <dbReference type="NCBI Taxonomy" id="2808900"/>
    <lineage>
        <taxon>Bacteria</taxon>
        <taxon>Pseudomonadati</taxon>
        <taxon>Bacteroidota</taxon>
        <taxon>Flavobacteriia</taxon>
        <taxon>Flavobacteriales</taxon>
        <taxon>Flavobacteriaceae</taxon>
    </lineage>
</organism>
<dbReference type="EMBL" id="CP071795">
    <property type="protein sequence ID" value="QTD39178.1"/>
    <property type="molecule type" value="Genomic_DNA"/>
</dbReference>